<dbReference type="PANTHER" id="PTHR11092:SF0">
    <property type="entry name" value="EPIMERASE FAMILY PROTEIN SDR39U1"/>
    <property type="match status" value="1"/>
</dbReference>
<dbReference type="InterPro" id="IPR036291">
    <property type="entry name" value="NAD(P)-bd_dom_sf"/>
</dbReference>
<keyword evidence="2" id="KW-1133">Transmembrane helix</keyword>
<name>A0A1B9E7G0_9FLAO</name>
<dbReference type="OrthoDB" id="9801773at2"/>
<dbReference type="STRING" id="1763534.GCA_001831475_02573"/>
<dbReference type="PANTHER" id="PTHR11092">
    <property type="entry name" value="SUGAR NUCLEOTIDE EPIMERASE RELATED"/>
    <property type="match status" value="1"/>
</dbReference>
<proteinExistence type="inferred from homology"/>
<dbReference type="Pfam" id="PF01370">
    <property type="entry name" value="Epimerase"/>
    <property type="match status" value="1"/>
</dbReference>
<dbReference type="EMBL" id="LVEP01000013">
    <property type="protein sequence ID" value="OCB77885.1"/>
    <property type="molecule type" value="Genomic_DNA"/>
</dbReference>
<comment type="similarity">
    <text evidence="1">Belongs to the NAD(P)-dependent epimerase/dehydratase family. SDR39U1 subfamily.</text>
</comment>
<keyword evidence="5" id="KW-0132">Cell division</keyword>
<dbReference type="Pfam" id="PF08338">
    <property type="entry name" value="DUF1731"/>
    <property type="match status" value="1"/>
</dbReference>
<evidence type="ECO:0000256" key="1">
    <source>
        <dbReference type="ARBA" id="ARBA00009353"/>
    </source>
</evidence>
<evidence type="ECO:0000259" key="4">
    <source>
        <dbReference type="Pfam" id="PF08338"/>
    </source>
</evidence>
<feature type="transmembrane region" description="Helical" evidence="2">
    <location>
        <begin position="250"/>
        <end position="272"/>
    </location>
</feature>
<protein>
    <submittedName>
        <fullName evidence="5">Cell division protein</fullName>
    </submittedName>
</protein>
<dbReference type="NCBIfam" id="TIGR01777">
    <property type="entry name" value="yfcH"/>
    <property type="match status" value="1"/>
</dbReference>
<accession>A0A1B9E7G0</accession>
<feature type="domain" description="NAD-dependent epimerase/dehydratase" evidence="3">
    <location>
        <begin position="5"/>
        <end position="228"/>
    </location>
</feature>
<reference evidence="5 6" key="1">
    <citation type="submission" date="2016-03" db="EMBL/GenBank/DDBJ databases">
        <authorList>
            <person name="Ploux O."/>
        </authorList>
    </citation>
    <scope>NUCLEOTIDE SEQUENCE [LARGE SCALE GENOMIC DNA]</scope>
    <source>
        <strain evidence="5 6">LPB0076</strain>
    </source>
</reference>
<evidence type="ECO:0000259" key="3">
    <source>
        <dbReference type="Pfam" id="PF01370"/>
    </source>
</evidence>
<dbReference type="AlphaFoldDB" id="A0A1B9E7G0"/>
<comment type="caution">
    <text evidence="5">The sequence shown here is derived from an EMBL/GenBank/DDBJ whole genome shotgun (WGS) entry which is preliminary data.</text>
</comment>
<keyword evidence="2" id="KW-0812">Transmembrane</keyword>
<dbReference type="RefSeq" id="WP_066332158.1">
    <property type="nucleotide sequence ID" value="NZ_CP017688.1"/>
</dbReference>
<evidence type="ECO:0000313" key="6">
    <source>
        <dbReference type="Proteomes" id="UP000093510"/>
    </source>
</evidence>
<evidence type="ECO:0000256" key="2">
    <source>
        <dbReference type="SAM" id="Phobius"/>
    </source>
</evidence>
<feature type="domain" description="DUF1731" evidence="4">
    <location>
        <begin position="255"/>
        <end position="300"/>
    </location>
</feature>
<keyword evidence="5" id="KW-0131">Cell cycle</keyword>
<evidence type="ECO:0000313" key="5">
    <source>
        <dbReference type="EMBL" id="OCB77885.1"/>
    </source>
</evidence>
<gene>
    <name evidence="5" type="ORF">LPBF_02740</name>
</gene>
<dbReference type="Proteomes" id="UP000093510">
    <property type="component" value="Unassembled WGS sequence"/>
</dbReference>
<dbReference type="GO" id="GO:0051301">
    <property type="term" value="P:cell division"/>
    <property type="evidence" value="ECO:0007669"/>
    <property type="project" value="UniProtKB-KW"/>
</dbReference>
<dbReference type="InterPro" id="IPR010099">
    <property type="entry name" value="SDR39U1"/>
</dbReference>
<dbReference type="InterPro" id="IPR013549">
    <property type="entry name" value="DUF1731"/>
</dbReference>
<keyword evidence="6" id="KW-1185">Reference proteome</keyword>
<dbReference type="Gene3D" id="3.40.50.720">
    <property type="entry name" value="NAD(P)-binding Rossmann-like Domain"/>
    <property type="match status" value="1"/>
</dbReference>
<organism evidence="5 6">
    <name type="scientific">Flavobacterium crassostreae</name>
    <dbReference type="NCBI Taxonomy" id="1763534"/>
    <lineage>
        <taxon>Bacteria</taxon>
        <taxon>Pseudomonadati</taxon>
        <taxon>Bacteroidota</taxon>
        <taxon>Flavobacteriia</taxon>
        <taxon>Flavobacteriales</taxon>
        <taxon>Flavobacteriaceae</taxon>
        <taxon>Flavobacterium</taxon>
    </lineage>
</organism>
<keyword evidence="2" id="KW-0472">Membrane</keyword>
<sequence length="302" mass="33347">MKKNVLITGGTGFVGKNLTKLLLSKGFTVAILSRSKRPDTENVFYYTWDIEKQTIEEDAVLKADYIIHLAGENIAAKRWTTKRKKAIIASREHSIRLLYSVLATTDKKPEAFISASAIGIYGAYNGQEICLETTAAANDFLGKTCQIWESSVATIAALGIRTVAIRTGLVLGKDAGLLQQLKPVFKYRLGAALGTGEQYMPWVHIDDLCNAYYVAIINQAMHGPYNVAVTDHTTNKIFSKTLASAYGYKLWLPNIPSFLLALAMGQMAVIVLKGRRVSSAKIQKTGFEFKWDSLKQALQQCI</sequence>
<dbReference type="SUPFAM" id="SSF51735">
    <property type="entry name" value="NAD(P)-binding Rossmann-fold domains"/>
    <property type="match status" value="1"/>
</dbReference>
<dbReference type="InterPro" id="IPR001509">
    <property type="entry name" value="Epimerase_deHydtase"/>
</dbReference>